<comment type="caution">
    <text evidence="6">The sequence shown here is derived from an EMBL/GenBank/DDBJ whole genome shotgun (WGS) entry which is preliminary data.</text>
</comment>
<dbReference type="EMBL" id="JACGWM010000016">
    <property type="protein sequence ID" value="KAL0321518.1"/>
    <property type="molecule type" value="Genomic_DNA"/>
</dbReference>
<accession>A0AAW2LT37</accession>
<evidence type="ECO:0000256" key="1">
    <source>
        <dbReference type="ARBA" id="ARBA00004123"/>
    </source>
</evidence>
<evidence type="ECO:0000313" key="6">
    <source>
        <dbReference type="EMBL" id="KAL0321518.1"/>
    </source>
</evidence>
<dbReference type="PROSITE" id="PS51514">
    <property type="entry name" value="BRX"/>
    <property type="match status" value="2"/>
</dbReference>
<comment type="similarity">
    <text evidence="2">Belongs to the BRX family.</text>
</comment>
<dbReference type="AlphaFoldDB" id="A0AAW2LT37"/>
<feature type="region of interest" description="Disordered" evidence="4">
    <location>
        <begin position="104"/>
        <end position="143"/>
    </location>
</feature>
<feature type="region of interest" description="Disordered" evidence="4">
    <location>
        <begin position="248"/>
        <end position="279"/>
    </location>
</feature>
<keyword evidence="3" id="KW-0539">Nucleus</keyword>
<dbReference type="Pfam" id="PF08381">
    <property type="entry name" value="BRX"/>
    <property type="match status" value="2"/>
</dbReference>
<sequence>MSSWCPTPIVTPRHNTIKLRLDQSLKEGKQRGSGKAPAKRRSALWKGLSIFSGFSSKKDYGREEREIQWAKAQRTLHGLEPMKTAGVSSKQSYKQLSLLAEKDKRRAEFASHSPNRHVPDLRQLGEVGGSGAEERADLATLPCPSRSSSFSSLSSDVDPSSSFPFDENSKLSEIKHEWVEKYEAGVFFTLEASGDGSTNVKRVRFSRRIFKEEEAETWWLSNRDKVYEKYNDLRGLARLRKFSISGEAGSASNVPVSDKSEENSELGEPGRDGQPLTQSTFNENIKSRNSEVKGTASQIADEWIDNYEPGVHITLRALRDGSRDIKRIQFSRRRFREHDAEAWWLENREKVYRNYNVVQRVLITYLRWDCSPQSREIKECCKGDKFFRIQSVPMRSILNHSIAKAKIDKSLVYDNWERLVAAVQRKEGIRQIHHAPWRSSSISSISSDLSPGSTSRFDENSKSSETEHEATEENSNWERLVAAVLKREQIQMCRTPSRSSSISSISSDFDPSSASQFDENIKSTAIEHNQSAEQHQPLGYSFKASRDQSMEVKQACFSQRKLKEKAKTWWLNKRDKVYKKYNDLLVLTGLRRSSISGQARSASDAHFSTKVKKAFNLVDLEPGRYERPLYETTLKENVKSRNSEVRETASQLVVDRNQGYMQQLEPLEMHLETSYGCDSGA</sequence>
<reference evidence="6" key="2">
    <citation type="journal article" date="2024" name="Plant">
        <title>Genomic evolution and insights into agronomic trait innovations of Sesamum species.</title>
        <authorList>
            <person name="Miao H."/>
            <person name="Wang L."/>
            <person name="Qu L."/>
            <person name="Liu H."/>
            <person name="Sun Y."/>
            <person name="Le M."/>
            <person name="Wang Q."/>
            <person name="Wei S."/>
            <person name="Zheng Y."/>
            <person name="Lin W."/>
            <person name="Duan Y."/>
            <person name="Cao H."/>
            <person name="Xiong S."/>
            <person name="Wang X."/>
            <person name="Wei L."/>
            <person name="Li C."/>
            <person name="Ma Q."/>
            <person name="Ju M."/>
            <person name="Zhao R."/>
            <person name="Li G."/>
            <person name="Mu C."/>
            <person name="Tian Q."/>
            <person name="Mei H."/>
            <person name="Zhang T."/>
            <person name="Gao T."/>
            <person name="Zhang H."/>
        </authorList>
    </citation>
    <scope>NUCLEOTIDE SEQUENCE</scope>
    <source>
        <strain evidence="6">KEN8</strain>
    </source>
</reference>
<organism evidence="6">
    <name type="scientific">Sesamum calycinum</name>
    <dbReference type="NCBI Taxonomy" id="2727403"/>
    <lineage>
        <taxon>Eukaryota</taxon>
        <taxon>Viridiplantae</taxon>
        <taxon>Streptophyta</taxon>
        <taxon>Embryophyta</taxon>
        <taxon>Tracheophyta</taxon>
        <taxon>Spermatophyta</taxon>
        <taxon>Magnoliopsida</taxon>
        <taxon>eudicotyledons</taxon>
        <taxon>Gunneridae</taxon>
        <taxon>Pentapetalae</taxon>
        <taxon>asterids</taxon>
        <taxon>lamiids</taxon>
        <taxon>Lamiales</taxon>
        <taxon>Pedaliaceae</taxon>
        <taxon>Sesamum</taxon>
    </lineage>
</organism>
<gene>
    <name evidence="6" type="ORF">Scaly_2448200</name>
</gene>
<name>A0AAW2LT37_9LAMI</name>
<feature type="compositionally biased region" description="Low complexity" evidence="4">
    <location>
        <begin position="441"/>
        <end position="455"/>
    </location>
</feature>
<reference evidence="6" key="1">
    <citation type="submission" date="2020-06" db="EMBL/GenBank/DDBJ databases">
        <authorList>
            <person name="Li T."/>
            <person name="Hu X."/>
            <person name="Zhang T."/>
            <person name="Song X."/>
            <person name="Zhang H."/>
            <person name="Dai N."/>
            <person name="Sheng W."/>
            <person name="Hou X."/>
            <person name="Wei L."/>
        </authorList>
    </citation>
    <scope>NUCLEOTIDE SEQUENCE</scope>
    <source>
        <strain evidence="6">KEN8</strain>
        <tissue evidence="6">Leaf</tissue>
    </source>
</reference>
<comment type="subcellular location">
    <subcellularLocation>
        <location evidence="1">Nucleus</location>
    </subcellularLocation>
</comment>
<dbReference type="InterPro" id="IPR013591">
    <property type="entry name" value="Brevis_radix_dom"/>
</dbReference>
<evidence type="ECO:0000256" key="3">
    <source>
        <dbReference type="ARBA" id="ARBA00023242"/>
    </source>
</evidence>
<evidence type="ECO:0000256" key="4">
    <source>
        <dbReference type="SAM" id="MobiDB-lite"/>
    </source>
</evidence>
<dbReference type="PANTHER" id="PTHR46058">
    <property type="entry name" value="PROTEIN BREVIS RADIX-LIKE 1"/>
    <property type="match status" value="1"/>
</dbReference>
<feature type="compositionally biased region" description="Basic and acidic residues" evidence="4">
    <location>
        <begin position="456"/>
        <end position="471"/>
    </location>
</feature>
<feature type="domain" description="BRX" evidence="5">
    <location>
        <begin position="301"/>
        <end position="356"/>
    </location>
</feature>
<evidence type="ECO:0000259" key="5">
    <source>
        <dbReference type="PROSITE" id="PS51514"/>
    </source>
</evidence>
<dbReference type="GO" id="GO:0005634">
    <property type="term" value="C:nucleus"/>
    <property type="evidence" value="ECO:0007669"/>
    <property type="project" value="UniProtKB-SubCell"/>
</dbReference>
<dbReference type="PANTHER" id="PTHR46058:SF2">
    <property type="entry name" value="PROTEIN BREVIS RADIX-LIKE 3"/>
    <property type="match status" value="1"/>
</dbReference>
<protein>
    <submittedName>
        <fullName evidence="6">Protein Brevis radix-like 1</fullName>
    </submittedName>
</protein>
<evidence type="ECO:0000256" key="2">
    <source>
        <dbReference type="ARBA" id="ARBA00009057"/>
    </source>
</evidence>
<dbReference type="InterPro" id="IPR044532">
    <property type="entry name" value="BRX-like"/>
</dbReference>
<proteinExistence type="inferred from homology"/>
<feature type="region of interest" description="Disordered" evidence="4">
    <location>
        <begin position="441"/>
        <end position="475"/>
    </location>
</feature>
<feature type="domain" description="BRX" evidence="5">
    <location>
        <begin position="176"/>
        <end position="231"/>
    </location>
</feature>